<dbReference type="AlphaFoldDB" id="A0A059FQP2"/>
<dbReference type="eggNOG" id="ENOG503182V">
    <property type="taxonomic scope" value="Bacteria"/>
</dbReference>
<dbReference type="EMBL" id="ARYK01000003">
    <property type="protein sequence ID" value="KCZ92980.1"/>
    <property type="molecule type" value="Genomic_DNA"/>
</dbReference>
<evidence type="ECO:0000313" key="1">
    <source>
        <dbReference type="EMBL" id="KCZ92980.1"/>
    </source>
</evidence>
<dbReference type="STRING" id="1280950.HJO_08492"/>
<protein>
    <submittedName>
        <fullName evidence="1">Uncharacterized protein</fullName>
    </submittedName>
</protein>
<dbReference type="OrthoDB" id="7066912at2"/>
<name>A0A059FQP2_9PROT</name>
<reference evidence="1 2" key="1">
    <citation type="journal article" date="2014" name="Antonie Van Leeuwenhoek">
        <title>Hyphomonas beringensis sp. nov. and Hyphomonas chukchiensis sp. nov., isolated from surface seawater of the Bering Sea and Chukchi Sea.</title>
        <authorList>
            <person name="Li C."/>
            <person name="Lai Q."/>
            <person name="Li G."/>
            <person name="Dong C."/>
            <person name="Wang J."/>
            <person name="Liao Y."/>
            <person name="Shao Z."/>
        </authorList>
    </citation>
    <scope>NUCLEOTIDE SEQUENCE [LARGE SCALE GENOMIC DNA]</scope>
    <source>
        <strain evidence="1 2">MHS-2</strain>
    </source>
</reference>
<evidence type="ECO:0000313" key="2">
    <source>
        <dbReference type="Proteomes" id="UP000025171"/>
    </source>
</evidence>
<dbReference type="RefSeq" id="WP_035615997.1">
    <property type="nucleotide sequence ID" value="NZ_ARYK01000003.1"/>
</dbReference>
<sequence>MSDDAPADWKLKLRYGQTTTDYSHFAVIADGAIVEPNADMNTQLGPCVLSLKAWATDADECADMLVAIANQVGFKIAEKIDIYATEPDEPPKDKPFGYDLRFTPYAGADTTIQ</sequence>
<accession>A0A059FQP2</accession>
<dbReference type="PATRIC" id="fig|1280950.3.peg.1698"/>
<keyword evidence="2" id="KW-1185">Reference proteome</keyword>
<dbReference type="Proteomes" id="UP000025171">
    <property type="component" value="Unassembled WGS sequence"/>
</dbReference>
<proteinExistence type="predicted"/>
<comment type="caution">
    <text evidence="1">The sequence shown here is derived from an EMBL/GenBank/DDBJ whole genome shotgun (WGS) entry which is preliminary data.</text>
</comment>
<organism evidence="1 2">
    <name type="scientific">Hyphomonas johnsonii MHS-2</name>
    <dbReference type="NCBI Taxonomy" id="1280950"/>
    <lineage>
        <taxon>Bacteria</taxon>
        <taxon>Pseudomonadati</taxon>
        <taxon>Pseudomonadota</taxon>
        <taxon>Alphaproteobacteria</taxon>
        <taxon>Hyphomonadales</taxon>
        <taxon>Hyphomonadaceae</taxon>
        <taxon>Hyphomonas</taxon>
    </lineage>
</organism>
<gene>
    <name evidence="1" type="ORF">HJO_08492</name>
</gene>